<dbReference type="EMBL" id="CAMPGE010013447">
    <property type="protein sequence ID" value="CAI2372180.1"/>
    <property type="molecule type" value="Genomic_DNA"/>
</dbReference>
<comment type="caution">
    <text evidence="7">The sequence shown here is derived from an EMBL/GenBank/DDBJ whole genome shotgun (WGS) entry which is preliminary data.</text>
</comment>
<dbReference type="PROSITE" id="PS50011">
    <property type="entry name" value="PROTEIN_KINASE_DOM"/>
    <property type="match status" value="1"/>
</dbReference>
<evidence type="ECO:0000256" key="4">
    <source>
        <dbReference type="ARBA" id="ARBA00022777"/>
    </source>
</evidence>
<keyword evidence="3" id="KW-0547">Nucleotide-binding</keyword>
<dbReference type="AlphaFoldDB" id="A0AAD1UUK7"/>
<evidence type="ECO:0000256" key="1">
    <source>
        <dbReference type="ARBA" id="ARBA00022527"/>
    </source>
</evidence>
<dbReference type="GO" id="GO:0004674">
    <property type="term" value="F:protein serine/threonine kinase activity"/>
    <property type="evidence" value="ECO:0007669"/>
    <property type="project" value="UniProtKB-KW"/>
</dbReference>
<dbReference type="PANTHER" id="PTHR24345:SF91">
    <property type="entry name" value="SERINE_THREONINE-PROTEIN KINASE PLK4"/>
    <property type="match status" value="1"/>
</dbReference>
<dbReference type="Gene3D" id="1.10.510.10">
    <property type="entry name" value="Transferase(Phosphotransferase) domain 1"/>
    <property type="match status" value="1"/>
</dbReference>
<dbReference type="SUPFAM" id="SSF56112">
    <property type="entry name" value="Protein kinase-like (PK-like)"/>
    <property type="match status" value="1"/>
</dbReference>
<evidence type="ECO:0000259" key="6">
    <source>
        <dbReference type="PROSITE" id="PS50011"/>
    </source>
</evidence>
<dbReference type="InterPro" id="IPR008271">
    <property type="entry name" value="Ser/Thr_kinase_AS"/>
</dbReference>
<dbReference type="SMART" id="SM00220">
    <property type="entry name" value="S_TKc"/>
    <property type="match status" value="1"/>
</dbReference>
<evidence type="ECO:0000256" key="3">
    <source>
        <dbReference type="ARBA" id="ARBA00022741"/>
    </source>
</evidence>
<organism evidence="7 8">
    <name type="scientific">Euplotes crassus</name>
    <dbReference type="NCBI Taxonomy" id="5936"/>
    <lineage>
        <taxon>Eukaryota</taxon>
        <taxon>Sar</taxon>
        <taxon>Alveolata</taxon>
        <taxon>Ciliophora</taxon>
        <taxon>Intramacronucleata</taxon>
        <taxon>Spirotrichea</taxon>
        <taxon>Hypotrichia</taxon>
        <taxon>Euplotida</taxon>
        <taxon>Euplotidae</taxon>
        <taxon>Moneuplotes</taxon>
    </lineage>
</organism>
<keyword evidence="8" id="KW-1185">Reference proteome</keyword>
<evidence type="ECO:0000313" key="7">
    <source>
        <dbReference type="EMBL" id="CAI2372180.1"/>
    </source>
</evidence>
<dbReference type="Proteomes" id="UP001295684">
    <property type="component" value="Unassembled WGS sequence"/>
</dbReference>
<dbReference type="GO" id="GO:0005524">
    <property type="term" value="F:ATP binding"/>
    <property type="evidence" value="ECO:0007669"/>
    <property type="project" value="UniProtKB-KW"/>
</dbReference>
<feature type="domain" description="Protein kinase" evidence="6">
    <location>
        <begin position="1"/>
        <end position="245"/>
    </location>
</feature>
<dbReference type="InterPro" id="IPR000719">
    <property type="entry name" value="Prot_kinase_dom"/>
</dbReference>
<accession>A0AAD1UUK7</accession>
<dbReference type="GO" id="GO:0005634">
    <property type="term" value="C:nucleus"/>
    <property type="evidence" value="ECO:0007669"/>
    <property type="project" value="TreeGrafter"/>
</dbReference>
<dbReference type="Pfam" id="PF00069">
    <property type="entry name" value="Pkinase"/>
    <property type="match status" value="1"/>
</dbReference>
<evidence type="ECO:0000256" key="5">
    <source>
        <dbReference type="ARBA" id="ARBA00022840"/>
    </source>
</evidence>
<protein>
    <recommendedName>
        <fullName evidence="6">Protein kinase domain-containing protein</fullName>
    </recommendedName>
</protein>
<dbReference type="PROSITE" id="PS00108">
    <property type="entry name" value="PROTEIN_KINASE_ST"/>
    <property type="match status" value="1"/>
</dbReference>
<proteinExistence type="predicted"/>
<keyword evidence="5" id="KW-0067">ATP-binding</keyword>
<keyword evidence="4" id="KW-0418">Kinase</keyword>
<gene>
    <name evidence="7" type="ORF">ECRASSUSDP1_LOCUS13508</name>
</gene>
<name>A0AAD1UUK7_EUPCR</name>
<reference evidence="7" key="1">
    <citation type="submission" date="2023-07" db="EMBL/GenBank/DDBJ databases">
        <authorList>
            <consortium name="AG Swart"/>
            <person name="Singh M."/>
            <person name="Singh A."/>
            <person name="Seah K."/>
            <person name="Emmerich C."/>
        </authorList>
    </citation>
    <scope>NUCLEOTIDE SEQUENCE</scope>
    <source>
        <strain evidence="7">DP1</strain>
    </source>
</reference>
<dbReference type="InterPro" id="IPR011009">
    <property type="entry name" value="Kinase-like_dom_sf"/>
</dbReference>
<keyword evidence="1" id="KW-0723">Serine/threonine-protein kinase</keyword>
<keyword evidence="2" id="KW-0808">Transferase</keyword>
<evidence type="ECO:0000256" key="2">
    <source>
        <dbReference type="ARBA" id="ARBA00022679"/>
    </source>
</evidence>
<sequence>MGRTLLSSCLKPPQRKVNKNLKEAKLLCSFSHKNIVRFLECGIDVELKQEHMNKNVSFIATELAEKGSLFDYIKASQGLNERLARTLSVQIVEAIEFLHSKGISHRDIKPENIFLTQKFECKVGDFGFATQNITDDTYCGSSCYMAPEIYKKKRYNCQATDIFSLGVFFFFMVTGKYPFACADVTDSKFKAILTGKTSLFWRTALGSKKRLSQLSPEFIELVTLCLSPDPVHRPTISEIYTHAWFKTAAEEYSSSDNGTVYSDEISSELLNIESEIDDISDTFISFH</sequence>
<evidence type="ECO:0000313" key="8">
    <source>
        <dbReference type="Proteomes" id="UP001295684"/>
    </source>
</evidence>
<dbReference type="PANTHER" id="PTHR24345">
    <property type="entry name" value="SERINE/THREONINE-PROTEIN KINASE PLK"/>
    <property type="match status" value="1"/>
</dbReference>